<comment type="caution">
    <text evidence="12">The sequence shown here is derived from an EMBL/GenBank/DDBJ whole genome shotgun (WGS) entry which is preliminary data.</text>
</comment>
<evidence type="ECO:0000256" key="5">
    <source>
        <dbReference type="ARBA" id="ARBA00022927"/>
    </source>
</evidence>
<evidence type="ECO:0000256" key="8">
    <source>
        <dbReference type="ARBA" id="ARBA00023186"/>
    </source>
</evidence>
<keyword evidence="7 10" id="KW-0472">Membrane</keyword>
<comment type="similarity">
    <text evidence="9">Belongs to the OXA1/ALB3/YidC family.</text>
</comment>
<feature type="transmembrane region" description="Helical" evidence="10">
    <location>
        <begin position="32"/>
        <end position="54"/>
    </location>
</feature>
<evidence type="ECO:0000259" key="11">
    <source>
        <dbReference type="Pfam" id="PF02096"/>
    </source>
</evidence>
<keyword evidence="13" id="KW-1185">Reference proteome</keyword>
<evidence type="ECO:0000256" key="9">
    <source>
        <dbReference type="RuleBase" id="RU003945"/>
    </source>
</evidence>
<evidence type="ECO:0000256" key="3">
    <source>
        <dbReference type="ARBA" id="ARBA00022475"/>
    </source>
</evidence>
<sequence length="407" mass="45268">MDFLLLTKSTTFIIGPIATVLGYIMEGIYNLGVHNIAACIILFTIIVNLILLPLTIKQQKFMKLNAVMQPEIAAIQKKYKGKQQDQAAMQKQNMEVQAVYQKYGTTPTGGCLQTVLQLPIMFALYQVIYRIPAYVSGIKEVLMNVVTPVMQQPGYIDKIAELATSNKLPIEKIDYSVADKMVDLFGKFNAAAWNQLKEIFPSLQNVISENSDKFLHMNSLFGGMNLTEAPGFKISVALIIPILAGLTQWLSVKTMNTTPTDPDAPGAGAMKSMNTVMPIMSVIFCISFPIGIGIYWVASSTVRMVMQLGINQYMKKINVDDMIKTNIEKKNKKRQKKGLPPINANATIKSANKASEVAAKKKEMEEERAKKAAVNSTDYYKNKNENLGIIASRARMVQNYNEKKGKK</sequence>
<dbReference type="NCBIfam" id="TIGR03592">
    <property type="entry name" value="yidC_oxa1_cterm"/>
    <property type="match status" value="1"/>
</dbReference>
<evidence type="ECO:0000256" key="4">
    <source>
        <dbReference type="ARBA" id="ARBA00022692"/>
    </source>
</evidence>
<gene>
    <name evidence="12" type="ORF">LQE92_11650</name>
</gene>
<reference evidence="12 13" key="1">
    <citation type="submission" date="2021-11" db="EMBL/GenBank/DDBJ databases">
        <title>Lacrimispora sp. nov. NSJ-141 isolated from human feces.</title>
        <authorList>
            <person name="Abdugheni R."/>
        </authorList>
    </citation>
    <scope>NUCLEOTIDE SEQUENCE [LARGE SCALE GENOMIC DNA]</scope>
    <source>
        <strain evidence="12 13">NSJ-141</strain>
    </source>
</reference>
<comment type="subcellular location">
    <subcellularLocation>
        <location evidence="1">Cell membrane</location>
        <topology evidence="1">Multi-pass membrane protein</topology>
    </subcellularLocation>
    <subcellularLocation>
        <location evidence="9">Membrane</location>
        <topology evidence="9">Multi-pass membrane protein</topology>
    </subcellularLocation>
</comment>
<accession>A0AAP2WAI5</accession>
<dbReference type="CDD" id="cd20070">
    <property type="entry name" value="5TM_YidC_Alb3"/>
    <property type="match status" value="1"/>
</dbReference>
<dbReference type="InterPro" id="IPR001708">
    <property type="entry name" value="YidC/ALB3/OXA1/COX18"/>
</dbReference>
<dbReference type="GO" id="GO:0005886">
    <property type="term" value="C:plasma membrane"/>
    <property type="evidence" value="ECO:0007669"/>
    <property type="project" value="UniProtKB-SubCell"/>
</dbReference>
<keyword evidence="8" id="KW-0143">Chaperone</keyword>
<evidence type="ECO:0000256" key="1">
    <source>
        <dbReference type="ARBA" id="ARBA00004651"/>
    </source>
</evidence>
<dbReference type="GO" id="GO:0032977">
    <property type="term" value="F:membrane insertase activity"/>
    <property type="evidence" value="ECO:0007669"/>
    <property type="project" value="InterPro"/>
</dbReference>
<dbReference type="AlphaFoldDB" id="A0AAP2WAI5"/>
<organism evidence="12 13">
    <name type="scientific">Lientehia hominis</name>
    <dbReference type="NCBI Taxonomy" id="2897778"/>
    <lineage>
        <taxon>Bacteria</taxon>
        <taxon>Bacillati</taxon>
        <taxon>Bacillota</taxon>
        <taxon>Clostridia</taxon>
        <taxon>Lachnospirales</taxon>
        <taxon>Lachnospiraceae</taxon>
        <taxon>Lientehia</taxon>
    </lineage>
</organism>
<dbReference type="InterPro" id="IPR028055">
    <property type="entry name" value="YidC/Oxa/ALB_C"/>
</dbReference>
<evidence type="ECO:0000313" key="13">
    <source>
        <dbReference type="Proteomes" id="UP001299265"/>
    </source>
</evidence>
<proteinExistence type="inferred from homology"/>
<dbReference type="Proteomes" id="UP001299265">
    <property type="component" value="Unassembled WGS sequence"/>
</dbReference>
<dbReference type="RefSeq" id="WP_231063131.1">
    <property type="nucleotide sequence ID" value="NZ_JAJNOR010000007.1"/>
</dbReference>
<evidence type="ECO:0000256" key="2">
    <source>
        <dbReference type="ARBA" id="ARBA00022448"/>
    </source>
</evidence>
<evidence type="ECO:0000256" key="7">
    <source>
        <dbReference type="ARBA" id="ARBA00023136"/>
    </source>
</evidence>
<dbReference type="EMBL" id="JAJNOR010000007">
    <property type="protein sequence ID" value="MCD2493269.1"/>
    <property type="molecule type" value="Genomic_DNA"/>
</dbReference>
<dbReference type="Pfam" id="PF02096">
    <property type="entry name" value="60KD_IMP"/>
    <property type="match status" value="1"/>
</dbReference>
<dbReference type="InterPro" id="IPR047196">
    <property type="entry name" value="YidC_ALB_C"/>
</dbReference>
<feature type="transmembrane region" description="Helical" evidence="10">
    <location>
        <begin position="234"/>
        <end position="252"/>
    </location>
</feature>
<feature type="transmembrane region" description="Helical" evidence="10">
    <location>
        <begin position="279"/>
        <end position="298"/>
    </location>
</feature>
<keyword evidence="4 9" id="KW-0812">Transmembrane</keyword>
<dbReference type="GO" id="GO:0015031">
    <property type="term" value="P:protein transport"/>
    <property type="evidence" value="ECO:0007669"/>
    <property type="project" value="UniProtKB-KW"/>
</dbReference>
<evidence type="ECO:0000256" key="6">
    <source>
        <dbReference type="ARBA" id="ARBA00022989"/>
    </source>
</evidence>
<dbReference type="PANTHER" id="PTHR12428">
    <property type="entry name" value="OXA1"/>
    <property type="match status" value="1"/>
</dbReference>
<keyword evidence="2" id="KW-0813">Transport</keyword>
<evidence type="ECO:0000256" key="10">
    <source>
        <dbReference type="SAM" id="Phobius"/>
    </source>
</evidence>
<feature type="domain" description="Membrane insertase YidC/Oxa/ALB C-terminal" evidence="11">
    <location>
        <begin position="38"/>
        <end position="311"/>
    </location>
</feature>
<dbReference type="GO" id="GO:0051205">
    <property type="term" value="P:protein insertion into membrane"/>
    <property type="evidence" value="ECO:0007669"/>
    <property type="project" value="TreeGrafter"/>
</dbReference>
<keyword evidence="6 10" id="KW-1133">Transmembrane helix</keyword>
<evidence type="ECO:0000313" key="12">
    <source>
        <dbReference type="EMBL" id="MCD2493269.1"/>
    </source>
</evidence>
<name>A0AAP2WAI5_9FIRM</name>
<keyword evidence="5" id="KW-0653">Protein transport</keyword>
<dbReference type="PANTHER" id="PTHR12428:SF65">
    <property type="entry name" value="CYTOCHROME C OXIDASE ASSEMBLY PROTEIN COX18, MITOCHONDRIAL"/>
    <property type="match status" value="1"/>
</dbReference>
<keyword evidence="3" id="KW-1003">Cell membrane</keyword>
<protein>
    <submittedName>
        <fullName evidence="12">YidC/Oxa1 family membrane protein insertase</fullName>
    </submittedName>
</protein>